<feature type="transmembrane region" description="Helical" evidence="10">
    <location>
        <begin position="341"/>
        <end position="362"/>
    </location>
</feature>
<accession>A0ABX0GVA2</accession>
<dbReference type="EMBL" id="JAANNP010000011">
    <property type="protein sequence ID" value="NHC14854.1"/>
    <property type="molecule type" value="Genomic_DNA"/>
</dbReference>
<keyword evidence="6" id="KW-0592">Phosphate transport</keyword>
<comment type="caution">
    <text evidence="12">The sequence shown here is derived from an EMBL/GenBank/DDBJ whole genome shotgun (WGS) entry which is preliminary data.</text>
</comment>
<feature type="transmembrane region" description="Helical" evidence="10">
    <location>
        <begin position="163"/>
        <end position="182"/>
    </location>
</feature>
<keyword evidence="13" id="KW-1185">Reference proteome</keyword>
<keyword evidence="7 10" id="KW-0812">Transmembrane</keyword>
<keyword evidence="4" id="KW-0813">Transport</keyword>
<evidence type="ECO:0000256" key="4">
    <source>
        <dbReference type="ARBA" id="ARBA00022448"/>
    </source>
</evidence>
<dbReference type="InterPro" id="IPR000515">
    <property type="entry name" value="MetI-like"/>
</dbReference>
<feature type="domain" description="ABC transmembrane type-1" evidence="11">
    <location>
        <begin position="156"/>
        <end position="363"/>
    </location>
</feature>
<gene>
    <name evidence="12" type="primary">pstA</name>
    <name evidence="12" type="ORF">G9H71_13785</name>
</gene>
<dbReference type="NCBIfam" id="TIGR00974">
    <property type="entry name" value="3a0107s02c"/>
    <property type="match status" value="1"/>
</dbReference>
<dbReference type="Proteomes" id="UP000800981">
    <property type="component" value="Unassembled WGS sequence"/>
</dbReference>
<dbReference type="PANTHER" id="PTHR42922">
    <property type="entry name" value="PHOSPHATE TRANSPORT SYSTEM PERMEASE PROTEIN PSTA"/>
    <property type="match status" value="1"/>
</dbReference>
<dbReference type="Pfam" id="PF00528">
    <property type="entry name" value="BPD_transp_1"/>
    <property type="match status" value="1"/>
</dbReference>
<sequence length="407" mass="43051">MTTSTFSGTAPAAAAPAAVVERPVETKRSLRSVRRSDVLALVGAAVGAVSCTSLLFFRLAPFSGKLGFVVVAYLLFLGFYALLVSRDEAGPVVRDRLAAAVSHSLAFVLLLAMVVVIGYTLWRGKDAWSHANFFTEDMRRTGPLDPLDVGGIAHAAVGTLEQIALALVVTVPLGLTCAVFLLEARGRLARLVRMLTEAMTALPSIVAGLFVYAMLIVSHVVERSGLAASIAISVMMLPIVIRAADVVLRLVPGNLKEASLALGASRWRTVWHVVLPTARSGLTTAVILGTARGIGETSPVLLTAGYATAMNANPLQDPMTSLPLATFQLVKSSQPEMIARGFGAAATLLAIVLVLFVVARVIGGKPPGQLSKRAQKRAARASERDARRFTIEAVHQLVSEDTNRRSA</sequence>
<comment type="subcellular location">
    <subcellularLocation>
        <location evidence="2 10">Cell membrane</location>
        <topology evidence="2 10">Multi-pass membrane protein</topology>
    </subcellularLocation>
</comment>
<evidence type="ECO:0000256" key="6">
    <source>
        <dbReference type="ARBA" id="ARBA00022592"/>
    </source>
</evidence>
<evidence type="ECO:0000313" key="13">
    <source>
        <dbReference type="Proteomes" id="UP000800981"/>
    </source>
</evidence>
<evidence type="ECO:0000256" key="3">
    <source>
        <dbReference type="ARBA" id="ARBA00007069"/>
    </source>
</evidence>
<dbReference type="SUPFAM" id="SSF161098">
    <property type="entry name" value="MetI-like"/>
    <property type="match status" value="1"/>
</dbReference>
<evidence type="ECO:0000256" key="8">
    <source>
        <dbReference type="ARBA" id="ARBA00022989"/>
    </source>
</evidence>
<name>A0ABX0GVA2_9ACTN</name>
<keyword evidence="9 10" id="KW-0472">Membrane</keyword>
<feature type="transmembrane region" description="Helical" evidence="10">
    <location>
        <begin position="226"/>
        <end position="248"/>
    </location>
</feature>
<feature type="transmembrane region" description="Helical" evidence="10">
    <location>
        <begin position="66"/>
        <end position="85"/>
    </location>
</feature>
<evidence type="ECO:0000256" key="7">
    <source>
        <dbReference type="ARBA" id="ARBA00022692"/>
    </source>
</evidence>
<dbReference type="InterPro" id="IPR005672">
    <property type="entry name" value="Phosphate_PstA"/>
</dbReference>
<dbReference type="CDD" id="cd06261">
    <property type="entry name" value="TM_PBP2"/>
    <property type="match status" value="1"/>
</dbReference>
<dbReference type="InterPro" id="IPR035906">
    <property type="entry name" value="MetI-like_sf"/>
</dbReference>
<feature type="transmembrane region" description="Helical" evidence="10">
    <location>
        <begin position="97"/>
        <end position="122"/>
    </location>
</feature>
<evidence type="ECO:0000256" key="1">
    <source>
        <dbReference type="ARBA" id="ARBA00003510"/>
    </source>
</evidence>
<comment type="function">
    <text evidence="1">Part of the binding-protein-dependent transport system for phosphate; probably responsible for the translocation of the substrate across the membrane.</text>
</comment>
<evidence type="ECO:0000259" key="11">
    <source>
        <dbReference type="PROSITE" id="PS50928"/>
    </source>
</evidence>
<reference evidence="12 13" key="1">
    <citation type="submission" date="2020-03" db="EMBL/GenBank/DDBJ databases">
        <title>Two novel Motilibacter sp.</title>
        <authorList>
            <person name="Liu S."/>
        </authorList>
    </citation>
    <scope>NUCLEOTIDE SEQUENCE [LARGE SCALE GENOMIC DNA]</scope>
    <source>
        <strain evidence="12 13">E257</strain>
    </source>
</reference>
<dbReference type="Gene3D" id="1.10.3720.10">
    <property type="entry name" value="MetI-like"/>
    <property type="match status" value="1"/>
</dbReference>
<dbReference type="RefSeq" id="WP_166282787.1">
    <property type="nucleotide sequence ID" value="NZ_JAANNP010000011.1"/>
</dbReference>
<evidence type="ECO:0000256" key="9">
    <source>
        <dbReference type="ARBA" id="ARBA00023136"/>
    </source>
</evidence>
<evidence type="ECO:0000256" key="5">
    <source>
        <dbReference type="ARBA" id="ARBA00022475"/>
    </source>
</evidence>
<feature type="transmembrane region" description="Helical" evidence="10">
    <location>
        <begin position="38"/>
        <end position="60"/>
    </location>
</feature>
<dbReference type="PANTHER" id="PTHR42922:SF1">
    <property type="entry name" value="PHOSPHATE TRANSPORT SYSTEM PERMEASE PROTEIN PSTA"/>
    <property type="match status" value="1"/>
</dbReference>
<protein>
    <recommendedName>
        <fullName evidence="10">Phosphate transport system permease protein PstA</fullName>
    </recommendedName>
</protein>
<feature type="transmembrane region" description="Helical" evidence="10">
    <location>
        <begin position="194"/>
        <end position="220"/>
    </location>
</feature>
<keyword evidence="5 10" id="KW-1003">Cell membrane</keyword>
<evidence type="ECO:0000256" key="2">
    <source>
        <dbReference type="ARBA" id="ARBA00004651"/>
    </source>
</evidence>
<keyword evidence="8 10" id="KW-1133">Transmembrane helix</keyword>
<dbReference type="PROSITE" id="PS50928">
    <property type="entry name" value="ABC_TM1"/>
    <property type="match status" value="1"/>
</dbReference>
<comment type="similarity">
    <text evidence="3 10">Belongs to the binding-protein-dependent transport system permease family. CysTW subfamily.</text>
</comment>
<evidence type="ECO:0000313" key="12">
    <source>
        <dbReference type="EMBL" id="NHC14854.1"/>
    </source>
</evidence>
<proteinExistence type="inferred from homology"/>
<evidence type="ECO:0000256" key="10">
    <source>
        <dbReference type="RuleBase" id="RU363043"/>
    </source>
</evidence>
<dbReference type="InterPro" id="IPR051408">
    <property type="entry name" value="Phosphate_transprt_permease"/>
</dbReference>
<organism evidence="12 13">
    <name type="scientific">Motilibacter deserti</name>
    <dbReference type="NCBI Taxonomy" id="2714956"/>
    <lineage>
        <taxon>Bacteria</taxon>
        <taxon>Bacillati</taxon>
        <taxon>Actinomycetota</taxon>
        <taxon>Actinomycetes</taxon>
        <taxon>Motilibacterales</taxon>
        <taxon>Motilibacteraceae</taxon>
        <taxon>Motilibacter</taxon>
    </lineage>
</organism>